<name>A0A542ZQQ8_9ACTN</name>
<accession>A0A542ZQQ8</accession>
<dbReference type="Proteomes" id="UP000316196">
    <property type="component" value="Unassembled WGS sequence"/>
</dbReference>
<feature type="signal peptide" evidence="2">
    <location>
        <begin position="1"/>
        <end position="29"/>
    </location>
</feature>
<organism evidence="3 4">
    <name type="scientific">Propioniferax innocua</name>
    <dbReference type="NCBI Taxonomy" id="1753"/>
    <lineage>
        <taxon>Bacteria</taxon>
        <taxon>Bacillati</taxon>
        <taxon>Actinomycetota</taxon>
        <taxon>Actinomycetes</taxon>
        <taxon>Propionibacteriales</taxon>
        <taxon>Propionibacteriaceae</taxon>
        <taxon>Propioniferax</taxon>
    </lineage>
</organism>
<dbReference type="AlphaFoldDB" id="A0A542ZQQ8"/>
<feature type="compositionally biased region" description="Polar residues" evidence="1">
    <location>
        <begin position="35"/>
        <end position="50"/>
    </location>
</feature>
<comment type="caution">
    <text evidence="3">The sequence shown here is derived from an EMBL/GenBank/DDBJ whole genome shotgun (WGS) entry which is preliminary data.</text>
</comment>
<feature type="chain" id="PRO_5021817057" evidence="2">
    <location>
        <begin position="30"/>
        <end position="196"/>
    </location>
</feature>
<dbReference type="PROSITE" id="PS51257">
    <property type="entry name" value="PROKAR_LIPOPROTEIN"/>
    <property type="match status" value="1"/>
</dbReference>
<reference evidence="3 4" key="1">
    <citation type="submission" date="2019-06" db="EMBL/GenBank/DDBJ databases">
        <title>Sequencing the genomes of 1000 actinobacteria strains.</title>
        <authorList>
            <person name="Klenk H.-P."/>
        </authorList>
    </citation>
    <scope>NUCLEOTIDE SEQUENCE [LARGE SCALE GENOMIC DNA]</scope>
    <source>
        <strain evidence="3 4">DSM 8251</strain>
    </source>
</reference>
<dbReference type="EMBL" id="VFOR01000001">
    <property type="protein sequence ID" value="TQL62695.1"/>
    <property type="molecule type" value="Genomic_DNA"/>
</dbReference>
<proteinExistence type="predicted"/>
<feature type="region of interest" description="Disordered" evidence="1">
    <location>
        <begin position="29"/>
        <end position="53"/>
    </location>
</feature>
<evidence type="ECO:0000256" key="1">
    <source>
        <dbReference type="SAM" id="MobiDB-lite"/>
    </source>
</evidence>
<evidence type="ECO:0000313" key="4">
    <source>
        <dbReference type="Proteomes" id="UP000316196"/>
    </source>
</evidence>
<keyword evidence="2" id="KW-0732">Signal</keyword>
<evidence type="ECO:0000256" key="2">
    <source>
        <dbReference type="SAM" id="SignalP"/>
    </source>
</evidence>
<sequence length="196" mass="21070">MTRTRHCATILTTLIVSTAALTACTRAEAEPPVAQTPSEASPTTAVTSTPGPAKATVKLTEMPEDPETQAVLMAYARFEHAMQNMAITGASDESVDSALALVEPDSDAEKVVQQMTVQYADMGPRQISGTLNVTYYDVVDQWDSTIQLSLCLDGTGMTPVSGPPLPHYLESTPAMTKTKSGWVVTYYRAYQADKCE</sequence>
<keyword evidence="4" id="KW-1185">Reference proteome</keyword>
<protein>
    <submittedName>
        <fullName evidence="3">Uncharacterized protein</fullName>
    </submittedName>
</protein>
<gene>
    <name evidence="3" type="ORF">FB460_0481</name>
</gene>
<evidence type="ECO:0000313" key="3">
    <source>
        <dbReference type="EMBL" id="TQL62695.1"/>
    </source>
</evidence>